<gene>
    <name evidence="1" type="ORF">METZ01_LOCUS289920</name>
</gene>
<evidence type="ECO:0000313" key="1">
    <source>
        <dbReference type="EMBL" id="SVC37066.1"/>
    </source>
</evidence>
<dbReference type="PANTHER" id="PTHR21342">
    <property type="entry name" value="PHOSPHOPANTETHEINE ADENYLYLTRANSFERASE"/>
    <property type="match status" value="1"/>
</dbReference>
<dbReference type="Gene3D" id="3.40.50.620">
    <property type="entry name" value="HUPs"/>
    <property type="match status" value="1"/>
</dbReference>
<dbReference type="EMBL" id="UINC01087585">
    <property type="protein sequence ID" value="SVC37066.1"/>
    <property type="molecule type" value="Genomic_DNA"/>
</dbReference>
<evidence type="ECO:0008006" key="2">
    <source>
        <dbReference type="Google" id="ProtNLM"/>
    </source>
</evidence>
<name>A0A382LKF2_9ZZZZ</name>
<dbReference type="PANTHER" id="PTHR21342:SF0">
    <property type="entry name" value="BIFUNCTIONAL NMN ADENYLYLTRANSFERASE_NUDIX HYDROLASE"/>
    <property type="match status" value="1"/>
</dbReference>
<accession>A0A382LKF2</accession>
<proteinExistence type="predicted"/>
<protein>
    <recommendedName>
        <fullName evidence="2">Cytidyltransferase-like domain-containing protein</fullName>
    </recommendedName>
</protein>
<reference evidence="1" key="1">
    <citation type="submission" date="2018-05" db="EMBL/GenBank/DDBJ databases">
        <authorList>
            <person name="Lanie J.A."/>
            <person name="Ng W.-L."/>
            <person name="Kazmierczak K.M."/>
            <person name="Andrzejewski T.M."/>
            <person name="Davidsen T.M."/>
            <person name="Wayne K.J."/>
            <person name="Tettelin H."/>
            <person name="Glass J.I."/>
            <person name="Rusch D."/>
            <person name="Podicherti R."/>
            <person name="Tsui H.-C.T."/>
            <person name="Winkler M.E."/>
        </authorList>
    </citation>
    <scope>NUCLEOTIDE SEQUENCE</scope>
</reference>
<sequence>MVGIGSSIEKRTENNPYSSNERSKMIKAVLSNYECKYKIYEIPDINNHDLYVKHLENIVPAFDVVYSGNNLVKILFENAGYHVNLPKIINREAWQGASIRQAMKVGDDWEMDVPANVAKIISNIDLS</sequence>
<organism evidence="1">
    <name type="scientific">marine metagenome</name>
    <dbReference type="NCBI Taxonomy" id="408172"/>
    <lineage>
        <taxon>unclassified sequences</taxon>
        <taxon>metagenomes</taxon>
        <taxon>ecological metagenomes</taxon>
    </lineage>
</organism>
<dbReference type="InterPro" id="IPR014729">
    <property type="entry name" value="Rossmann-like_a/b/a_fold"/>
</dbReference>
<dbReference type="AlphaFoldDB" id="A0A382LKF2"/>
<dbReference type="SUPFAM" id="SSF52374">
    <property type="entry name" value="Nucleotidylyl transferase"/>
    <property type="match status" value="1"/>
</dbReference>